<dbReference type="AlphaFoldDB" id="A0A2T2P0K9"/>
<accession>A0A2T2P0K9</accession>
<evidence type="ECO:0000313" key="1">
    <source>
        <dbReference type="EMBL" id="PSN71187.1"/>
    </source>
</evidence>
<organism evidence="1 2">
    <name type="scientific">Corynespora cassiicola Philippines</name>
    <dbReference type="NCBI Taxonomy" id="1448308"/>
    <lineage>
        <taxon>Eukaryota</taxon>
        <taxon>Fungi</taxon>
        <taxon>Dikarya</taxon>
        <taxon>Ascomycota</taxon>
        <taxon>Pezizomycotina</taxon>
        <taxon>Dothideomycetes</taxon>
        <taxon>Pleosporomycetidae</taxon>
        <taxon>Pleosporales</taxon>
        <taxon>Corynesporascaceae</taxon>
        <taxon>Corynespora</taxon>
    </lineage>
</organism>
<dbReference type="Proteomes" id="UP000240883">
    <property type="component" value="Unassembled WGS sequence"/>
</dbReference>
<name>A0A2T2P0K9_CORCC</name>
<sequence>MQVCRRVRRSTEIRARKSNLSSRRSGLAESIALLMGSRNEGFDPVCGRPLPGNRYRLGKRHPRHLPYPPCPCSHSPSASVHVKTSGLSLARRRVTGSRPVRVAQAMSQSPMSLLHVFAQMFRPARHQPTLSHVRCAGLPIKELDPFPVHRLGGNSCSCRPTNCASVASCRGANVGD</sequence>
<keyword evidence="2" id="KW-1185">Reference proteome</keyword>
<protein>
    <submittedName>
        <fullName evidence="1">Uncharacterized protein</fullName>
    </submittedName>
</protein>
<evidence type="ECO:0000313" key="2">
    <source>
        <dbReference type="Proteomes" id="UP000240883"/>
    </source>
</evidence>
<proteinExistence type="predicted"/>
<dbReference type="EMBL" id="KZ678131">
    <property type="protein sequence ID" value="PSN71187.1"/>
    <property type="molecule type" value="Genomic_DNA"/>
</dbReference>
<reference evidence="1 2" key="1">
    <citation type="journal article" date="2018" name="Front. Microbiol.">
        <title>Genome-Wide Analysis of Corynespora cassiicola Leaf Fall Disease Putative Effectors.</title>
        <authorList>
            <person name="Lopez D."/>
            <person name="Ribeiro S."/>
            <person name="Label P."/>
            <person name="Fumanal B."/>
            <person name="Venisse J.S."/>
            <person name="Kohler A."/>
            <person name="de Oliveira R.R."/>
            <person name="Labutti K."/>
            <person name="Lipzen A."/>
            <person name="Lail K."/>
            <person name="Bauer D."/>
            <person name="Ohm R.A."/>
            <person name="Barry K.W."/>
            <person name="Spatafora J."/>
            <person name="Grigoriev I.V."/>
            <person name="Martin F.M."/>
            <person name="Pujade-Renaud V."/>
        </authorList>
    </citation>
    <scope>NUCLEOTIDE SEQUENCE [LARGE SCALE GENOMIC DNA]</scope>
    <source>
        <strain evidence="1 2">Philippines</strain>
    </source>
</reference>
<gene>
    <name evidence="1" type="ORF">BS50DRAFT_276173</name>
</gene>